<keyword evidence="2" id="KW-0539">Nucleus</keyword>
<dbReference type="InterPro" id="IPR016197">
    <property type="entry name" value="Chromo-like_dom_sf"/>
</dbReference>
<feature type="compositionally biased region" description="Polar residues" evidence="3">
    <location>
        <begin position="188"/>
        <end position="198"/>
    </location>
</feature>
<protein>
    <recommendedName>
        <fullName evidence="4">Chromo domain-containing protein</fullName>
    </recommendedName>
</protein>
<evidence type="ECO:0000313" key="5">
    <source>
        <dbReference type="EnsemblMetazoa" id="G20804.1:cds"/>
    </source>
</evidence>
<dbReference type="AlphaFoldDB" id="A0A8W8JWG3"/>
<feature type="compositionally biased region" description="Basic and acidic residues" evidence="3">
    <location>
        <begin position="472"/>
        <end position="483"/>
    </location>
</feature>
<feature type="region of interest" description="Disordered" evidence="3">
    <location>
        <begin position="188"/>
        <end position="217"/>
    </location>
</feature>
<evidence type="ECO:0000256" key="2">
    <source>
        <dbReference type="ARBA" id="ARBA00023242"/>
    </source>
</evidence>
<dbReference type="InterPro" id="IPR021109">
    <property type="entry name" value="Peptidase_aspartic_dom_sf"/>
</dbReference>
<dbReference type="SUPFAM" id="SSF54160">
    <property type="entry name" value="Chromo domain-like"/>
    <property type="match status" value="1"/>
</dbReference>
<dbReference type="PANTHER" id="PTHR22812">
    <property type="entry name" value="CHROMOBOX PROTEIN"/>
    <property type="match status" value="1"/>
</dbReference>
<comment type="subcellular location">
    <subcellularLocation>
        <location evidence="1">Nucleus</location>
    </subcellularLocation>
</comment>
<dbReference type="CDD" id="cd00303">
    <property type="entry name" value="retropepsin_like"/>
    <property type="match status" value="1"/>
</dbReference>
<keyword evidence="6" id="KW-1185">Reference proteome</keyword>
<dbReference type="Pfam" id="PF03732">
    <property type="entry name" value="Retrotrans_gag"/>
    <property type="match status" value="1"/>
</dbReference>
<feature type="region of interest" description="Disordered" evidence="3">
    <location>
        <begin position="458"/>
        <end position="491"/>
    </location>
</feature>
<reference evidence="5" key="1">
    <citation type="submission" date="2022-08" db="UniProtKB">
        <authorList>
            <consortium name="EnsemblMetazoa"/>
        </authorList>
    </citation>
    <scope>IDENTIFICATION</scope>
    <source>
        <strain evidence="5">05x7-T-G4-1.051#20</strain>
    </source>
</reference>
<proteinExistence type="predicted"/>
<feature type="compositionally biased region" description="Basic and acidic residues" evidence="3">
    <location>
        <begin position="540"/>
        <end position="562"/>
    </location>
</feature>
<feature type="region of interest" description="Disordered" evidence="3">
    <location>
        <begin position="529"/>
        <end position="627"/>
    </location>
</feature>
<dbReference type="SMART" id="SM00298">
    <property type="entry name" value="CHROMO"/>
    <property type="match status" value="1"/>
</dbReference>
<dbReference type="PROSITE" id="PS50013">
    <property type="entry name" value="CHROMO_2"/>
    <property type="match status" value="1"/>
</dbReference>
<feature type="domain" description="Chromo" evidence="4">
    <location>
        <begin position="636"/>
        <end position="674"/>
    </location>
</feature>
<dbReference type="EnsemblMetazoa" id="G20804.1">
    <property type="protein sequence ID" value="G20804.1:cds"/>
    <property type="gene ID" value="G20804"/>
</dbReference>
<sequence length="700" mass="77794">MATGINLKKFSGSENVHLWLSHLDSWQKFHNVTDGAALLAIGCSLEGQAETWLQTLSPRQRNNLNEFKECLKNRFAPQETNFTLLSIRQQAGETADVYLSRAEKTALGHDLPEIYKVQFAIQGLENQVKAKVISKEPKTFQELRHAVSLAKAQLECNTTEDMNNLTLVALAAQLKDSLKAEISALTQSNCQSKNSQPEPWSKPPNPHPQWQQFAPPPPGYSVPVCQTNFAVPPTSYQQQPPVQPQVQPSAQQWPQATNNGPQVRQYQRASRVCKGCGIDKSSIQSTNATDAVAVGGEVHRSLGVLSLPISFDGFVFTHDFQVYDKFHQPLILGLDFLRANDAVLSIAQNTLSLKDPISNHVLAIDVNSGLARVCQTVTVNPGCVMAIEVFISSSLKGAHVLLEPSQQLPKLGLAGAKCLVDTLNNEIHYMQVINPTTDPITLSANTCIASATVVNPDTVLSLDNPKPSNTDSDPKPPQEETTHNHPRKLKNQRMSYPVLLQYPSFLLHLNTIKRLSSIKMKTVDLSNLNTKHNQTLKPYNDPDHRPSFDPPRPDEPIDDAHYPPDPVIPQPPDAPIDATHQPPETAPVQQTIQVQQEPKLPPTQTADNPAPHPQRLPAQCSSDSSVQTQDVSDKTYFVDKLLRYKFVKGKKLFRVKWLGYGERTWEPEENLPPCLVRKFHITKTQQGSARKKKTKLTCFK</sequence>
<dbReference type="InterPro" id="IPR023780">
    <property type="entry name" value="Chromo_domain"/>
</dbReference>
<accession>A0A8W8JWG3</accession>
<dbReference type="Gene3D" id="2.40.70.10">
    <property type="entry name" value="Acid Proteases"/>
    <property type="match status" value="1"/>
</dbReference>
<feature type="compositionally biased region" description="Polar residues" evidence="3">
    <location>
        <begin position="587"/>
        <end position="607"/>
    </location>
</feature>
<dbReference type="InterPro" id="IPR051219">
    <property type="entry name" value="Heterochromatin_chromo-domain"/>
</dbReference>
<dbReference type="CDD" id="cd00024">
    <property type="entry name" value="CD_CSD"/>
    <property type="match status" value="1"/>
</dbReference>
<organism evidence="5 6">
    <name type="scientific">Magallana gigas</name>
    <name type="common">Pacific oyster</name>
    <name type="synonym">Crassostrea gigas</name>
    <dbReference type="NCBI Taxonomy" id="29159"/>
    <lineage>
        <taxon>Eukaryota</taxon>
        <taxon>Metazoa</taxon>
        <taxon>Spiralia</taxon>
        <taxon>Lophotrochozoa</taxon>
        <taxon>Mollusca</taxon>
        <taxon>Bivalvia</taxon>
        <taxon>Autobranchia</taxon>
        <taxon>Pteriomorphia</taxon>
        <taxon>Ostreida</taxon>
        <taxon>Ostreoidea</taxon>
        <taxon>Ostreidae</taxon>
        <taxon>Magallana</taxon>
    </lineage>
</organism>
<dbReference type="Proteomes" id="UP000005408">
    <property type="component" value="Unassembled WGS sequence"/>
</dbReference>
<dbReference type="InterPro" id="IPR000953">
    <property type="entry name" value="Chromo/chromo_shadow_dom"/>
</dbReference>
<evidence type="ECO:0000256" key="3">
    <source>
        <dbReference type="SAM" id="MobiDB-lite"/>
    </source>
</evidence>
<dbReference type="Pfam" id="PF00385">
    <property type="entry name" value="Chromo"/>
    <property type="match status" value="1"/>
</dbReference>
<evidence type="ECO:0000313" key="6">
    <source>
        <dbReference type="Proteomes" id="UP000005408"/>
    </source>
</evidence>
<name>A0A8W8JWG3_MAGGI</name>
<feature type="compositionally biased region" description="Pro residues" evidence="3">
    <location>
        <begin position="563"/>
        <end position="574"/>
    </location>
</feature>
<evidence type="ECO:0000256" key="1">
    <source>
        <dbReference type="ARBA" id="ARBA00004123"/>
    </source>
</evidence>
<dbReference type="GO" id="GO:0005634">
    <property type="term" value="C:nucleus"/>
    <property type="evidence" value="ECO:0007669"/>
    <property type="project" value="UniProtKB-SubCell"/>
</dbReference>
<dbReference type="Gene3D" id="2.40.50.40">
    <property type="match status" value="1"/>
</dbReference>
<dbReference type="InterPro" id="IPR005162">
    <property type="entry name" value="Retrotrans_gag_dom"/>
</dbReference>
<evidence type="ECO:0000259" key="4">
    <source>
        <dbReference type="PROSITE" id="PS50013"/>
    </source>
</evidence>